<dbReference type="Proteomes" id="UP001152622">
    <property type="component" value="Chromosome 10"/>
</dbReference>
<reference evidence="2" key="1">
    <citation type="journal article" date="2023" name="Science">
        <title>Genome structures resolve the early diversification of teleost fishes.</title>
        <authorList>
            <person name="Parey E."/>
            <person name="Louis A."/>
            <person name="Montfort J."/>
            <person name="Bouchez O."/>
            <person name="Roques C."/>
            <person name="Iampietro C."/>
            <person name="Lluch J."/>
            <person name="Castinel A."/>
            <person name="Donnadieu C."/>
            <person name="Desvignes T."/>
            <person name="Floi Bucao C."/>
            <person name="Jouanno E."/>
            <person name="Wen M."/>
            <person name="Mejri S."/>
            <person name="Dirks R."/>
            <person name="Jansen H."/>
            <person name="Henkel C."/>
            <person name="Chen W.J."/>
            <person name="Zahm M."/>
            <person name="Cabau C."/>
            <person name="Klopp C."/>
            <person name="Thompson A.W."/>
            <person name="Robinson-Rechavi M."/>
            <person name="Braasch I."/>
            <person name="Lecointre G."/>
            <person name="Bobe J."/>
            <person name="Postlethwait J.H."/>
            <person name="Berthelot C."/>
            <person name="Roest Crollius H."/>
            <person name="Guiguen Y."/>
        </authorList>
    </citation>
    <scope>NUCLEOTIDE SEQUENCE</scope>
    <source>
        <strain evidence="2">WJC10195</strain>
    </source>
</reference>
<comment type="caution">
    <text evidence="2">The sequence shown here is derived from an EMBL/GenBank/DDBJ whole genome shotgun (WGS) entry which is preliminary data.</text>
</comment>
<feature type="non-terminal residue" evidence="2">
    <location>
        <position position="1"/>
    </location>
</feature>
<accession>A0A9Q1F005</accession>
<sequence>IRQIQTAGGPADKVQRGLLNRRGAEVPGQISSTAHSSCLRVQLFNGASTPDAPHNLDHDHATTSGPWDHVYFRERRSPHHLHLAPQRPAEHEGGPAGCGVQHAAEGGHPGAGGERHGAGRLPGAAHRTY</sequence>
<feature type="region of interest" description="Disordered" evidence="1">
    <location>
        <begin position="79"/>
        <end position="129"/>
    </location>
</feature>
<feature type="region of interest" description="Disordered" evidence="1">
    <location>
        <begin position="45"/>
        <end position="67"/>
    </location>
</feature>
<keyword evidence="3" id="KW-1185">Reference proteome</keyword>
<organism evidence="2 3">
    <name type="scientific">Synaphobranchus kaupii</name>
    <name type="common">Kaup's arrowtooth eel</name>
    <dbReference type="NCBI Taxonomy" id="118154"/>
    <lineage>
        <taxon>Eukaryota</taxon>
        <taxon>Metazoa</taxon>
        <taxon>Chordata</taxon>
        <taxon>Craniata</taxon>
        <taxon>Vertebrata</taxon>
        <taxon>Euteleostomi</taxon>
        <taxon>Actinopterygii</taxon>
        <taxon>Neopterygii</taxon>
        <taxon>Teleostei</taxon>
        <taxon>Anguilliformes</taxon>
        <taxon>Synaphobranchidae</taxon>
        <taxon>Synaphobranchus</taxon>
    </lineage>
</organism>
<name>A0A9Q1F005_SYNKA</name>
<gene>
    <name evidence="2" type="ORF">SKAU_G00269370</name>
</gene>
<evidence type="ECO:0000313" key="3">
    <source>
        <dbReference type="Proteomes" id="UP001152622"/>
    </source>
</evidence>
<proteinExistence type="predicted"/>
<evidence type="ECO:0000256" key="1">
    <source>
        <dbReference type="SAM" id="MobiDB-lite"/>
    </source>
</evidence>
<dbReference type="AlphaFoldDB" id="A0A9Q1F005"/>
<dbReference type="EMBL" id="JAINUF010000010">
    <property type="protein sequence ID" value="KAJ8348348.1"/>
    <property type="molecule type" value="Genomic_DNA"/>
</dbReference>
<protein>
    <submittedName>
        <fullName evidence="2">Uncharacterized protein</fullName>
    </submittedName>
</protein>
<evidence type="ECO:0000313" key="2">
    <source>
        <dbReference type="EMBL" id="KAJ8348348.1"/>
    </source>
</evidence>